<evidence type="ECO:0000259" key="3">
    <source>
        <dbReference type="Pfam" id="PF03358"/>
    </source>
</evidence>
<dbReference type="SUPFAM" id="SSF52218">
    <property type="entry name" value="Flavoproteins"/>
    <property type="match status" value="1"/>
</dbReference>
<keyword evidence="2" id="KW-1133">Transmembrane helix</keyword>
<dbReference type="Proteomes" id="UP001530400">
    <property type="component" value="Unassembled WGS sequence"/>
</dbReference>
<evidence type="ECO:0000313" key="4">
    <source>
        <dbReference type="EMBL" id="KAL3779155.1"/>
    </source>
</evidence>
<evidence type="ECO:0000313" key="5">
    <source>
        <dbReference type="Proteomes" id="UP001530400"/>
    </source>
</evidence>
<feature type="domain" description="NADPH-dependent FMN reductase-like" evidence="3">
    <location>
        <begin position="350"/>
        <end position="429"/>
    </location>
</feature>
<feature type="compositionally biased region" description="Basic and acidic residues" evidence="1">
    <location>
        <begin position="1"/>
        <end position="19"/>
    </location>
</feature>
<name>A0ABD3NT54_9STRA</name>
<reference evidence="4 5" key="1">
    <citation type="submission" date="2024-10" db="EMBL/GenBank/DDBJ databases">
        <title>Updated reference genomes for cyclostephanoid diatoms.</title>
        <authorList>
            <person name="Roberts W.R."/>
            <person name="Alverson A.J."/>
        </authorList>
    </citation>
    <scope>NUCLEOTIDE SEQUENCE [LARGE SCALE GENOMIC DNA]</scope>
    <source>
        <strain evidence="4 5">AJA010-31</strain>
    </source>
</reference>
<organism evidence="4 5">
    <name type="scientific">Cyclotella atomus</name>
    <dbReference type="NCBI Taxonomy" id="382360"/>
    <lineage>
        <taxon>Eukaryota</taxon>
        <taxon>Sar</taxon>
        <taxon>Stramenopiles</taxon>
        <taxon>Ochrophyta</taxon>
        <taxon>Bacillariophyta</taxon>
        <taxon>Coscinodiscophyceae</taxon>
        <taxon>Thalassiosirophycidae</taxon>
        <taxon>Stephanodiscales</taxon>
        <taxon>Stephanodiscaceae</taxon>
        <taxon>Cyclotella</taxon>
    </lineage>
</organism>
<gene>
    <name evidence="4" type="ORF">ACHAWO_002850</name>
</gene>
<dbReference type="InterPro" id="IPR005025">
    <property type="entry name" value="FMN_Rdtase-like_dom"/>
</dbReference>
<dbReference type="InterPro" id="IPR029039">
    <property type="entry name" value="Flavoprotein-like_sf"/>
</dbReference>
<keyword evidence="2" id="KW-0812">Transmembrane</keyword>
<protein>
    <recommendedName>
        <fullName evidence="3">NADPH-dependent FMN reductase-like domain-containing protein</fullName>
    </recommendedName>
</protein>
<dbReference type="EMBL" id="JALLPJ020000952">
    <property type="protein sequence ID" value="KAL3779155.1"/>
    <property type="molecule type" value="Genomic_DNA"/>
</dbReference>
<evidence type="ECO:0000256" key="1">
    <source>
        <dbReference type="SAM" id="MobiDB-lite"/>
    </source>
</evidence>
<evidence type="ECO:0000256" key="2">
    <source>
        <dbReference type="SAM" id="Phobius"/>
    </source>
</evidence>
<dbReference type="Gene3D" id="3.40.50.360">
    <property type="match status" value="1"/>
</dbReference>
<feature type="transmembrane region" description="Helical" evidence="2">
    <location>
        <begin position="80"/>
        <end position="103"/>
    </location>
</feature>
<accession>A0ABD3NT54</accession>
<keyword evidence="2" id="KW-0472">Membrane</keyword>
<dbReference type="Pfam" id="PF03358">
    <property type="entry name" value="FMN_red"/>
    <property type="match status" value="1"/>
</dbReference>
<sequence>MSFSDHHSGPANADRRSMDEALSGVRRRPPTAPYIASNAYGTYEGDSLLRYAPYADSPEDPQYFSRRRAPAPWYKQPQKIVMVATLAWIGGVMYLANLAHAILRSHKQSNQAMGSPIMGSSDTNSKNQVNVRFGMENYDDKDADYKQWLQDHKAYGMENYADKDADYQQWLQNKKAYGMENNVGEDADFQEWLDTVKNGGYGKKRGLNNDANYQEWLQYQHNNNVRHEANGKYGKAQPVPEMLQSDASGAQEVAVPEALLDSSVSTIDWPSKMGLASPSCTVLNGCSPSNNVTILVVYGPEYHTHISEMAWNVATGVHTALKSHIKHHPNSPIHGHIIYGHTSNITFLDVKDADAIIIGSPVYNGNVHPDVQNWINYWHIDADLSNKFGGAFVTAGGIHAGADGTIMSILRSMMVFQMMAVGGDSWTSPFGAVATMYEDPFGDVQRTDAFNESCYFTDKQGRSGEHLVHPYFLRKAYGLGERITNVTVAWKNSSYIRS</sequence>
<dbReference type="AlphaFoldDB" id="A0ABD3NT54"/>
<proteinExistence type="predicted"/>
<feature type="region of interest" description="Disordered" evidence="1">
    <location>
        <begin position="1"/>
        <end position="30"/>
    </location>
</feature>
<comment type="caution">
    <text evidence="4">The sequence shown here is derived from an EMBL/GenBank/DDBJ whole genome shotgun (WGS) entry which is preliminary data.</text>
</comment>
<keyword evidence="5" id="KW-1185">Reference proteome</keyword>